<dbReference type="Pfam" id="PF03656">
    <property type="entry name" value="Pam16"/>
    <property type="match status" value="1"/>
</dbReference>
<organism evidence="10 11">
    <name type="scientific">Klebsormidium nitens</name>
    <name type="common">Green alga</name>
    <name type="synonym">Ulothrix nitens</name>
    <dbReference type="NCBI Taxonomy" id="105231"/>
    <lineage>
        <taxon>Eukaryota</taxon>
        <taxon>Viridiplantae</taxon>
        <taxon>Streptophyta</taxon>
        <taxon>Klebsormidiophyceae</taxon>
        <taxon>Klebsormidiales</taxon>
        <taxon>Klebsormidiaceae</taxon>
        <taxon>Klebsormidium</taxon>
    </lineage>
</organism>
<comment type="similarity">
    <text evidence="2">Belongs to the TIM16/PAM16 family.</text>
</comment>
<accession>A0A1Y1IAT4</accession>
<evidence type="ECO:0000313" key="10">
    <source>
        <dbReference type="EMBL" id="GAQ88030.1"/>
    </source>
</evidence>
<dbReference type="GO" id="GO:0030150">
    <property type="term" value="P:protein import into mitochondrial matrix"/>
    <property type="evidence" value="ECO:0000318"/>
    <property type="project" value="GO_Central"/>
</dbReference>
<dbReference type="GO" id="GO:0005744">
    <property type="term" value="C:TIM23 mitochondrial import inner membrane translocase complex"/>
    <property type="evidence" value="ECO:0000318"/>
    <property type="project" value="GO_Central"/>
</dbReference>
<dbReference type="Proteomes" id="UP000054558">
    <property type="component" value="Unassembled WGS sequence"/>
</dbReference>
<name>A0A1Y1IAT4_KLENI</name>
<keyword evidence="7" id="KW-0496">Mitochondrion</keyword>
<evidence type="ECO:0000256" key="8">
    <source>
        <dbReference type="ARBA" id="ARBA00023136"/>
    </source>
</evidence>
<evidence type="ECO:0000256" key="3">
    <source>
        <dbReference type="ARBA" id="ARBA00022448"/>
    </source>
</evidence>
<dbReference type="AlphaFoldDB" id="A0A1Y1IAT4"/>
<evidence type="ECO:0000256" key="2">
    <source>
        <dbReference type="ARBA" id="ARBA00008817"/>
    </source>
</evidence>
<proteinExistence type="inferred from homology"/>
<dbReference type="OrthoDB" id="10262892at2759"/>
<evidence type="ECO:0000256" key="7">
    <source>
        <dbReference type="ARBA" id="ARBA00023128"/>
    </source>
</evidence>
<evidence type="ECO:0000256" key="5">
    <source>
        <dbReference type="ARBA" id="ARBA00022927"/>
    </source>
</evidence>
<dbReference type="Gene3D" id="1.10.287.110">
    <property type="entry name" value="DnaJ domain"/>
    <property type="match status" value="1"/>
</dbReference>
<evidence type="ECO:0000313" key="11">
    <source>
        <dbReference type="Proteomes" id="UP000054558"/>
    </source>
</evidence>
<protein>
    <submittedName>
        <fullName evidence="10">Uncharacterized protein</fullName>
    </submittedName>
</protein>
<feature type="chain" id="PRO_5012620935" evidence="9">
    <location>
        <begin position="21"/>
        <end position="119"/>
    </location>
</feature>
<keyword evidence="4" id="KW-0999">Mitochondrion inner membrane</keyword>
<keyword evidence="8" id="KW-0472">Membrane</keyword>
<keyword evidence="6" id="KW-0811">Translocation</keyword>
<keyword evidence="11" id="KW-1185">Reference proteome</keyword>
<reference evidence="10 11" key="1">
    <citation type="journal article" date="2014" name="Nat. Commun.">
        <title>Klebsormidium flaccidum genome reveals primary factors for plant terrestrial adaptation.</title>
        <authorList>
            <person name="Hori K."/>
            <person name="Maruyama F."/>
            <person name="Fujisawa T."/>
            <person name="Togashi T."/>
            <person name="Yamamoto N."/>
            <person name="Seo M."/>
            <person name="Sato S."/>
            <person name="Yamada T."/>
            <person name="Mori H."/>
            <person name="Tajima N."/>
            <person name="Moriyama T."/>
            <person name="Ikeuchi M."/>
            <person name="Watanabe M."/>
            <person name="Wada H."/>
            <person name="Kobayashi K."/>
            <person name="Saito M."/>
            <person name="Masuda T."/>
            <person name="Sasaki-Sekimoto Y."/>
            <person name="Mashiguchi K."/>
            <person name="Awai K."/>
            <person name="Shimojima M."/>
            <person name="Masuda S."/>
            <person name="Iwai M."/>
            <person name="Nobusawa T."/>
            <person name="Narise T."/>
            <person name="Kondo S."/>
            <person name="Saito H."/>
            <person name="Sato R."/>
            <person name="Murakawa M."/>
            <person name="Ihara Y."/>
            <person name="Oshima-Yamada Y."/>
            <person name="Ohtaka K."/>
            <person name="Satoh M."/>
            <person name="Sonobe K."/>
            <person name="Ishii M."/>
            <person name="Ohtani R."/>
            <person name="Kanamori-Sato M."/>
            <person name="Honoki R."/>
            <person name="Miyazaki D."/>
            <person name="Mochizuki H."/>
            <person name="Umetsu J."/>
            <person name="Higashi K."/>
            <person name="Shibata D."/>
            <person name="Kamiya Y."/>
            <person name="Sato N."/>
            <person name="Nakamura Y."/>
            <person name="Tabata S."/>
            <person name="Ida S."/>
            <person name="Kurokawa K."/>
            <person name="Ohta H."/>
        </authorList>
    </citation>
    <scope>NUCLEOTIDE SEQUENCE [LARGE SCALE GENOMIC DNA]</scope>
    <source>
        <strain evidence="10 11">NIES-2285</strain>
    </source>
</reference>
<keyword evidence="9" id="KW-0732">Signal</keyword>
<dbReference type="PANTHER" id="PTHR12388">
    <property type="entry name" value="MITOCHONDRIA ASSOCIATED GRANULOCYTE MACROPHAGE CSF SIGNALING MOLECULE"/>
    <property type="match status" value="1"/>
</dbReference>
<dbReference type="EMBL" id="DF237344">
    <property type="protein sequence ID" value="GAQ88030.1"/>
    <property type="molecule type" value="Genomic_DNA"/>
</dbReference>
<dbReference type="GO" id="GO:0031348">
    <property type="term" value="P:negative regulation of defense response"/>
    <property type="evidence" value="ECO:0007669"/>
    <property type="project" value="UniProtKB-ARBA"/>
</dbReference>
<evidence type="ECO:0000256" key="1">
    <source>
        <dbReference type="ARBA" id="ARBA00004637"/>
    </source>
</evidence>
<dbReference type="STRING" id="105231.A0A1Y1IAT4"/>
<dbReference type="FunFam" id="1.10.287.110:FF:000006">
    <property type="entry name" value="Import inner membrane translocase subunit TIM16"/>
    <property type="match status" value="1"/>
</dbReference>
<evidence type="ECO:0000256" key="4">
    <source>
        <dbReference type="ARBA" id="ARBA00022792"/>
    </source>
</evidence>
<keyword evidence="5" id="KW-0653">Protein transport</keyword>
<keyword evidence="3" id="KW-0813">Transport</keyword>
<dbReference type="InterPro" id="IPR005341">
    <property type="entry name" value="Tim16"/>
</dbReference>
<gene>
    <name evidence="10" type="ORF">KFL_003950070</name>
</gene>
<sequence>MASKIIANLLVLGGGILVRAVSQAYRQAIINGTKAGVAEQVKNTVGRGSKTMSLHEARQVLGIKEEASWEEIVKRYERLYQRNEEGGSFYIQSKVVRAKEALEAVQQQAKDSASAGGKT</sequence>
<dbReference type="InterPro" id="IPR036869">
    <property type="entry name" value="J_dom_sf"/>
</dbReference>
<evidence type="ECO:0000256" key="9">
    <source>
        <dbReference type="SAM" id="SignalP"/>
    </source>
</evidence>
<dbReference type="OMA" id="AKYLIQI"/>
<comment type="subcellular location">
    <subcellularLocation>
        <location evidence="1">Mitochondrion inner membrane</location>
        <topology evidence="1">Peripheral membrane protein</topology>
    </subcellularLocation>
</comment>
<feature type="signal peptide" evidence="9">
    <location>
        <begin position="1"/>
        <end position="20"/>
    </location>
</feature>
<dbReference type="PANTHER" id="PTHR12388:SF0">
    <property type="entry name" value="MITOCHONDRIAL IMPORT INNER MEMBRANE TRANSLOCASE SUBUNIT TIM16"/>
    <property type="match status" value="1"/>
</dbReference>
<evidence type="ECO:0000256" key="6">
    <source>
        <dbReference type="ARBA" id="ARBA00023010"/>
    </source>
</evidence>